<dbReference type="Gene3D" id="1.10.630.10">
    <property type="entry name" value="Cytochrome P450"/>
    <property type="match status" value="1"/>
</dbReference>
<comment type="cofactor">
    <cofactor evidence="1">
        <name>heme</name>
        <dbReference type="ChEBI" id="CHEBI:30413"/>
    </cofactor>
</comment>
<dbReference type="SUPFAM" id="SSF48264">
    <property type="entry name" value="Cytochrome P450"/>
    <property type="match status" value="1"/>
</dbReference>
<evidence type="ECO:0000313" key="3">
    <source>
        <dbReference type="EMBL" id="GAD96292.1"/>
    </source>
</evidence>
<dbReference type="OrthoDB" id="3934656at2759"/>
<feature type="binding site" description="axial binding residue" evidence="1">
    <location>
        <position position="450"/>
    </location>
    <ligand>
        <name>heme</name>
        <dbReference type="ChEBI" id="CHEBI:30413"/>
    </ligand>
    <ligandPart>
        <name>Fe</name>
        <dbReference type="ChEBI" id="CHEBI:18248"/>
    </ligandPart>
</feature>
<dbReference type="GO" id="GO:0005506">
    <property type="term" value="F:iron ion binding"/>
    <property type="evidence" value="ECO:0007669"/>
    <property type="project" value="InterPro"/>
</dbReference>
<dbReference type="PRINTS" id="PR00463">
    <property type="entry name" value="EP450I"/>
</dbReference>
<keyword evidence="1" id="KW-0479">Metal-binding</keyword>
<dbReference type="CDD" id="cd11060">
    <property type="entry name" value="CYP57A1-like"/>
    <property type="match status" value="1"/>
</dbReference>
<feature type="transmembrane region" description="Helical" evidence="2">
    <location>
        <begin position="12"/>
        <end position="29"/>
    </location>
</feature>
<keyword evidence="3" id="KW-0560">Oxidoreductase</keyword>
<keyword evidence="2" id="KW-1133">Transmembrane helix</keyword>
<evidence type="ECO:0000256" key="1">
    <source>
        <dbReference type="PIRSR" id="PIRSR602401-1"/>
    </source>
</evidence>
<dbReference type="InParanoid" id="V5G5W8"/>
<dbReference type="EMBL" id="BAUL01000159">
    <property type="protein sequence ID" value="GAD96292.1"/>
    <property type="molecule type" value="Genomic_DNA"/>
</dbReference>
<proteinExistence type="predicted"/>
<keyword evidence="2" id="KW-0812">Transmembrane</keyword>
<accession>V5G5W8</accession>
<sequence length="532" mass="60290">MFQLDSFTKLSAPVGLIVVIILPFLWNYLRSPLKSYPGPLASKFTDLWRALDVFKGRCDITHNKLHRKHGIAVRMGPNVLSISDPNEVAKVFTVKKPWKKSPMYSVNDSMDPIGNRLSNLFGTRDENYHSMLVRPVRNLYTMTKAQEMEPLIDETITLFCDKLVERFAVTGKPCEMTDYILYWSWDTMNNLVFSKTMGILEAGKDSDGFLKRSQGSLDYFATISQIPYMDEVLAKNPIRPIGPPTFDWAVIYSLGELAKRREKPVEGKVDFLERFLEIQKKDPEQIDDIRVVTYLLTNVLAGSDSTAITITAALYYILKNPHVQNKLCKELQDASLSIPASWESVRNLPYLNAVMREAMRIHPGVGLMLERTVPKEGFTLLDGRFVPAGTVIGMNPWVINRSESVFGSEPDRFIPERWLPAQGEPEEEFKKRLGRMNGCDLTFGSGKRVCTGQYLSKLEAYKLIATLFTKFNIGLADPKNEWRVINSWFVRQENVPVLLPTGLVHSLVVVVDPKGQWDLPKKTIITSSTGLA</sequence>
<keyword evidence="3" id="KW-0503">Monooxygenase</keyword>
<dbReference type="PANTHER" id="PTHR24305">
    <property type="entry name" value="CYTOCHROME P450"/>
    <property type="match status" value="1"/>
</dbReference>
<keyword evidence="1" id="KW-0408">Iron</keyword>
<name>V5G5W8_BYSSN</name>
<dbReference type="Proteomes" id="UP000018001">
    <property type="component" value="Unassembled WGS sequence"/>
</dbReference>
<organism evidence="3 4">
    <name type="scientific">Byssochlamys spectabilis (strain No. 5 / NBRC 109023)</name>
    <name type="common">Paecilomyces variotii</name>
    <dbReference type="NCBI Taxonomy" id="1356009"/>
    <lineage>
        <taxon>Eukaryota</taxon>
        <taxon>Fungi</taxon>
        <taxon>Dikarya</taxon>
        <taxon>Ascomycota</taxon>
        <taxon>Pezizomycotina</taxon>
        <taxon>Eurotiomycetes</taxon>
        <taxon>Eurotiomycetidae</taxon>
        <taxon>Eurotiales</taxon>
        <taxon>Thermoascaceae</taxon>
        <taxon>Paecilomyces</taxon>
    </lineage>
</organism>
<dbReference type="HOGENOM" id="CLU_001570_14_0_1"/>
<comment type="caution">
    <text evidence="3">The sequence shown here is derived from an EMBL/GenBank/DDBJ whole genome shotgun (WGS) entry which is preliminary data.</text>
</comment>
<dbReference type="PANTHER" id="PTHR24305:SF180">
    <property type="entry name" value="P450, PUTATIVE (EUROFUNG)-RELATED"/>
    <property type="match status" value="1"/>
</dbReference>
<dbReference type="GO" id="GO:0016705">
    <property type="term" value="F:oxidoreductase activity, acting on paired donors, with incorporation or reduction of molecular oxygen"/>
    <property type="evidence" value="ECO:0007669"/>
    <property type="project" value="InterPro"/>
</dbReference>
<reference evidence="4" key="1">
    <citation type="journal article" date="2014" name="Genome Announc.">
        <title>Draft genome sequence of the formaldehyde-resistant fungus Byssochlamys spectabilis No. 5 (anamorph Paecilomyces variotii No. 5) (NBRC109023).</title>
        <authorList>
            <person name="Oka T."/>
            <person name="Ekino K."/>
            <person name="Fukuda K."/>
            <person name="Nomura Y."/>
        </authorList>
    </citation>
    <scope>NUCLEOTIDE SEQUENCE [LARGE SCALE GENOMIC DNA]</scope>
    <source>
        <strain evidence="4">No. 5 / NBRC 109023</strain>
    </source>
</reference>
<dbReference type="InterPro" id="IPR036396">
    <property type="entry name" value="Cyt_P450_sf"/>
</dbReference>
<dbReference type="InterPro" id="IPR050121">
    <property type="entry name" value="Cytochrome_P450_monoxygenase"/>
</dbReference>
<dbReference type="eggNOG" id="KOG0158">
    <property type="taxonomic scope" value="Eukaryota"/>
</dbReference>
<keyword evidence="4" id="KW-1185">Reference proteome</keyword>
<dbReference type="InterPro" id="IPR002401">
    <property type="entry name" value="Cyt_P450_E_grp-I"/>
</dbReference>
<dbReference type="Pfam" id="PF00067">
    <property type="entry name" value="p450"/>
    <property type="match status" value="1"/>
</dbReference>
<evidence type="ECO:0000313" key="4">
    <source>
        <dbReference type="Proteomes" id="UP000018001"/>
    </source>
</evidence>
<keyword evidence="1" id="KW-0349">Heme</keyword>
<dbReference type="GO" id="GO:0004497">
    <property type="term" value="F:monooxygenase activity"/>
    <property type="evidence" value="ECO:0007669"/>
    <property type="project" value="UniProtKB-KW"/>
</dbReference>
<evidence type="ECO:0000256" key="2">
    <source>
        <dbReference type="SAM" id="Phobius"/>
    </source>
</evidence>
<dbReference type="GO" id="GO:0020037">
    <property type="term" value="F:heme binding"/>
    <property type="evidence" value="ECO:0007669"/>
    <property type="project" value="InterPro"/>
</dbReference>
<dbReference type="InterPro" id="IPR001128">
    <property type="entry name" value="Cyt_P450"/>
</dbReference>
<gene>
    <name evidence="3" type="ORF">PVAR5_4943</name>
</gene>
<dbReference type="AlphaFoldDB" id="V5G5W8"/>
<protein>
    <submittedName>
        <fullName evidence="3">Benzoate 4-monooxygenase cytochrome P450, putative</fullName>
    </submittedName>
</protein>
<keyword evidence="2" id="KW-0472">Membrane</keyword>
<dbReference type="PRINTS" id="PR00385">
    <property type="entry name" value="P450"/>
</dbReference>